<evidence type="ECO:0000259" key="7">
    <source>
        <dbReference type="PROSITE" id="PS50011"/>
    </source>
</evidence>
<dbReference type="CDD" id="cd20335">
    <property type="entry name" value="BRcat_RBR"/>
    <property type="match status" value="1"/>
</dbReference>
<dbReference type="PANTHER" id="PTHR43289:SF6">
    <property type="entry name" value="SERINE_THREONINE-PROTEIN KINASE NEKL-3"/>
    <property type="match status" value="1"/>
</dbReference>
<gene>
    <name evidence="8" type="primary">prkC_17</name>
    <name evidence="8" type="ORF">Enr13x_34580</name>
</gene>
<dbReference type="KEGG" id="snep:Enr13x_34580"/>
<evidence type="ECO:0000313" key="9">
    <source>
        <dbReference type="Proteomes" id="UP000319004"/>
    </source>
</evidence>
<dbReference type="PANTHER" id="PTHR43289">
    <property type="entry name" value="MITOGEN-ACTIVATED PROTEIN KINASE KINASE KINASE 20-RELATED"/>
    <property type="match status" value="1"/>
</dbReference>
<name>A0A518HS15_9BACT</name>
<evidence type="ECO:0000313" key="8">
    <source>
        <dbReference type="EMBL" id="QDV43601.1"/>
    </source>
</evidence>
<dbReference type="EMBL" id="CP037423">
    <property type="protein sequence ID" value="QDV43601.1"/>
    <property type="molecule type" value="Genomic_DNA"/>
</dbReference>
<evidence type="ECO:0000256" key="2">
    <source>
        <dbReference type="ARBA" id="ARBA00022741"/>
    </source>
</evidence>
<dbReference type="InterPro" id="IPR011723">
    <property type="entry name" value="Znf/thioredoxin_put"/>
</dbReference>
<keyword evidence="9" id="KW-1185">Reference proteome</keyword>
<reference evidence="8 9" key="1">
    <citation type="submission" date="2019-03" db="EMBL/GenBank/DDBJ databases">
        <title>Deep-cultivation of Planctomycetes and their phenomic and genomic characterization uncovers novel biology.</title>
        <authorList>
            <person name="Wiegand S."/>
            <person name="Jogler M."/>
            <person name="Boedeker C."/>
            <person name="Pinto D."/>
            <person name="Vollmers J."/>
            <person name="Rivas-Marin E."/>
            <person name="Kohn T."/>
            <person name="Peeters S.H."/>
            <person name="Heuer A."/>
            <person name="Rast P."/>
            <person name="Oberbeckmann S."/>
            <person name="Bunk B."/>
            <person name="Jeske O."/>
            <person name="Meyerdierks A."/>
            <person name="Storesund J.E."/>
            <person name="Kallscheuer N."/>
            <person name="Luecker S."/>
            <person name="Lage O.M."/>
            <person name="Pohl T."/>
            <person name="Merkel B.J."/>
            <person name="Hornburger P."/>
            <person name="Mueller R.-W."/>
            <person name="Bruemmer F."/>
            <person name="Labrenz M."/>
            <person name="Spormann A.M."/>
            <person name="Op den Camp H."/>
            <person name="Overmann J."/>
            <person name="Amann R."/>
            <person name="Jetten M.S.M."/>
            <person name="Mascher T."/>
            <person name="Medema M.H."/>
            <person name="Devos D.P."/>
            <person name="Kaster A.-K."/>
            <person name="Ovreas L."/>
            <person name="Rohde M."/>
            <person name="Galperin M.Y."/>
            <person name="Jogler C."/>
        </authorList>
    </citation>
    <scope>NUCLEOTIDE SEQUENCE [LARGE SCALE GENOMIC DNA]</scope>
    <source>
        <strain evidence="8 9">Enr13</strain>
    </source>
</reference>
<dbReference type="PROSITE" id="PS50011">
    <property type="entry name" value="PROTEIN_KINASE_DOM"/>
    <property type="match status" value="1"/>
</dbReference>
<dbReference type="OrthoDB" id="6111975at2"/>
<dbReference type="InterPro" id="IPR017441">
    <property type="entry name" value="Protein_kinase_ATP_BS"/>
</dbReference>
<proteinExistence type="predicted"/>
<dbReference type="EC" id="2.7.11.1" evidence="8"/>
<dbReference type="AlphaFoldDB" id="A0A518HS15"/>
<feature type="binding site" evidence="5">
    <location>
        <position position="116"/>
    </location>
    <ligand>
        <name>ATP</name>
        <dbReference type="ChEBI" id="CHEBI:30616"/>
    </ligand>
</feature>
<dbReference type="NCBIfam" id="TIGR02098">
    <property type="entry name" value="MJ0042_CXXC"/>
    <property type="match status" value="1"/>
</dbReference>
<feature type="region of interest" description="Disordered" evidence="6">
    <location>
        <begin position="59"/>
        <end position="79"/>
    </location>
</feature>
<keyword evidence="2 5" id="KW-0547">Nucleotide-binding</keyword>
<organism evidence="8 9">
    <name type="scientific">Stieleria neptunia</name>
    <dbReference type="NCBI Taxonomy" id="2527979"/>
    <lineage>
        <taxon>Bacteria</taxon>
        <taxon>Pseudomonadati</taxon>
        <taxon>Planctomycetota</taxon>
        <taxon>Planctomycetia</taxon>
        <taxon>Pirellulales</taxon>
        <taxon>Pirellulaceae</taxon>
        <taxon>Stieleria</taxon>
    </lineage>
</organism>
<dbReference type="SUPFAM" id="SSF56112">
    <property type="entry name" value="Protein kinase-like (PK-like)"/>
    <property type="match status" value="1"/>
</dbReference>
<evidence type="ECO:0000256" key="6">
    <source>
        <dbReference type="SAM" id="MobiDB-lite"/>
    </source>
</evidence>
<dbReference type="InterPro" id="IPR000719">
    <property type="entry name" value="Prot_kinase_dom"/>
</dbReference>
<feature type="compositionally biased region" description="Basic and acidic residues" evidence="6">
    <location>
        <begin position="62"/>
        <end position="77"/>
    </location>
</feature>
<keyword evidence="3 8" id="KW-0418">Kinase</keyword>
<dbReference type="CDD" id="cd14014">
    <property type="entry name" value="STKc_PknB_like"/>
    <property type="match status" value="1"/>
</dbReference>
<dbReference type="PROSITE" id="PS00107">
    <property type="entry name" value="PROTEIN_KINASE_ATP"/>
    <property type="match status" value="1"/>
</dbReference>
<keyword evidence="1 8" id="KW-0808">Transferase</keyword>
<evidence type="ECO:0000256" key="4">
    <source>
        <dbReference type="ARBA" id="ARBA00022840"/>
    </source>
</evidence>
<evidence type="ECO:0000256" key="1">
    <source>
        <dbReference type="ARBA" id="ARBA00022679"/>
    </source>
</evidence>
<dbReference type="SMART" id="SM00220">
    <property type="entry name" value="S_TKc"/>
    <property type="match status" value="1"/>
</dbReference>
<dbReference type="RefSeq" id="WP_145387841.1">
    <property type="nucleotide sequence ID" value="NZ_CP037423.1"/>
</dbReference>
<evidence type="ECO:0000256" key="5">
    <source>
        <dbReference type="PROSITE-ProRule" id="PRU10141"/>
    </source>
</evidence>
<dbReference type="Proteomes" id="UP000319004">
    <property type="component" value="Chromosome"/>
</dbReference>
<dbReference type="PROSITE" id="PS00108">
    <property type="entry name" value="PROTEIN_KINASE_ST"/>
    <property type="match status" value="1"/>
</dbReference>
<sequence>MPLKTQCPNCESSLQISPDLAGKRVKCPRCESAFVVDNVQRSNSDLSLANLETALTNAISRGRSDSKTKPGETRGPEEEIPTEVGRFEIRRQLGEGGFGRVYQAFDPLLDRLLALKVPLGNDHRIHQKTLDEAKAAARLRHPNIVAVYEVGSSEQPYIACELIDGPSLASLLKQERLETEQAVQWMISIARALDYAHSEGIVHRDVKPHNILIDQRGNALLTDFGLALRQDVQLQMPGDKQLIGTLA</sequence>
<feature type="domain" description="Protein kinase" evidence="7">
    <location>
        <begin position="87"/>
        <end position="247"/>
    </location>
</feature>
<dbReference type="Pfam" id="PF00069">
    <property type="entry name" value="Pkinase"/>
    <property type="match status" value="1"/>
</dbReference>
<dbReference type="Gene3D" id="2.20.28.160">
    <property type="match status" value="1"/>
</dbReference>
<dbReference type="InterPro" id="IPR008271">
    <property type="entry name" value="Ser/Thr_kinase_AS"/>
</dbReference>
<dbReference type="GO" id="GO:0004674">
    <property type="term" value="F:protein serine/threonine kinase activity"/>
    <property type="evidence" value="ECO:0007669"/>
    <property type="project" value="UniProtKB-EC"/>
</dbReference>
<dbReference type="Gene3D" id="3.30.200.20">
    <property type="entry name" value="Phosphorylase Kinase, domain 1"/>
    <property type="match status" value="1"/>
</dbReference>
<keyword evidence="4 5" id="KW-0067">ATP-binding</keyword>
<evidence type="ECO:0000256" key="3">
    <source>
        <dbReference type="ARBA" id="ARBA00022777"/>
    </source>
</evidence>
<accession>A0A518HS15</accession>
<dbReference type="GO" id="GO:0005524">
    <property type="term" value="F:ATP binding"/>
    <property type="evidence" value="ECO:0007669"/>
    <property type="project" value="UniProtKB-UniRule"/>
</dbReference>
<protein>
    <submittedName>
        <fullName evidence="8">Serine/threonine-protein kinase PrkC</fullName>
        <ecNumber evidence="8">2.7.11.1</ecNumber>
    </submittedName>
</protein>
<dbReference type="Gene3D" id="1.10.510.10">
    <property type="entry name" value="Transferase(Phosphotransferase) domain 1"/>
    <property type="match status" value="1"/>
</dbReference>
<dbReference type="InterPro" id="IPR011009">
    <property type="entry name" value="Kinase-like_dom_sf"/>
</dbReference>